<keyword evidence="2" id="KW-1185">Reference proteome</keyword>
<dbReference type="KEGG" id="vg:55609181"/>
<name>A0A345GT87_9CAUD</name>
<dbReference type="InterPro" id="IPR008979">
    <property type="entry name" value="Galactose-bd-like_sf"/>
</dbReference>
<protein>
    <submittedName>
        <fullName evidence="1">Minor tail protein</fullName>
    </submittedName>
</protein>
<dbReference type="SUPFAM" id="SSF49785">
    <property type="entry name" value="Galactose-binding domain-like"/>
    <property type="match status" value="1"/>
</dbReference>
<dbReference type="Proteomes" id="UP000259354">
    <property type="component" value="Segment"/>
</dbReference>
<sequence length="1067" mass="121008">MQTSTSFFQNALKQGEDLRPAARVIAEWNHNRYTKITTVDNYQYDEKTNGYDLDMYPIETIAYPIRPTAGLLKARAGEGAVVQGYSDTPRGYRTYTADPDSKYKYWTSPAQANETPYSGGGYTLPEPVRPHIIYATTALTNKIYICIENSWARPQKYDIQITTNGTTWTTVASDIVTNSSGQIILYLQDNNTWSTTVNRNNGMQIRGIKMDVKSMNRHNSWFNLVEMGARLEKDLSDRLIDFSVKNELSDTDFITPMGTISSNTGSISLSNIDGIFNHDNPDSPYKGLIDANVKFTIDFGIDVSDWGGTGIEWIRQATMYSEIWGGGEEQVDISLKDASKYLQEVKPLQELMQDVTIGMAIWRMLDSVGFIDYEYNRSAEVASNQIPFFWTDEDKTVWDNIQELCKVTQSACYFDEHGILQIKTRDAAFDKTKPVSWTFDYAKNGTKLPDIVDVEVGSSFEANKVTVKYQKTNLAQDAQGRPISEVVWQPEDDLVLRSSALTTAITKTDMRFWIDKKDIATWPYEGFVNIRGELIKYKGKGYRYYKKNGSYTGNIDNDTIFKVIYTNDEKLQIDNELSNPLHSWRNYFTGYMRVEERGYDSTTAQQHDLVQTVWLSNGSYYGLEGGTQKLWNGGTKFMPTDSKLRLQSTGKKATGNHWYTARRGAWTGESPKFIGTRMMFPSNPKGKHTAAGIWVWGNTAQNNMYAIDIKCTKNIDRKTHNEVRVLKRSGGKVYSIGGKGATVAIDYDKWYDIDVVVTSTARFTVYINGVLVMNVMDGADGNGPDIPISGRAGLYVRGDCVADFEYYYMMADGGIQETDLDNSSYLDLVRGGYFSNQYYRDFVTRTRVAQRRRGKKTIKYTQWYDQRYFDEFGMQVHEYRPYDITFDKAPVLYSSLYISNDSQVVQDEYVHNPFGAHFVIANASRVNSVVNGEDTLTYGKDNPVEQKIMITGRTIQQAEATDYEVKNEQAIRARGEIALEFSSQWIQSEAAAKALGDWIVNNWADPCDEVEMDVFGNPLIQIGDIIAVNYPPKDMAAATHKYFVTGVDQAWDNGLTTSLSLRRARIS</sequence>
<gene>
    <name evidence="1" type="primary">38</name>
    <name evidence="1" type="ORF">SEA_ANNADREAMY_38</name>
</gene>
<organism evidence="1 2">
    <name type="scientific">Streptomyces phage Annadreamy</name>
    <dbReference type="NCBI Taxonomy" id="2250335"/>
    <lineage>
        <taxon>Viruses</taxon>
        <taxon>Duplodnaviria</taxon>
        <taxon>Heunggongvirae</taxon>
        <taxon>Uroviricota</taxon>
        <taxon>Caudoviricetes</taxon>
        <taxon>Stanwilliamsviridae</taxon>
        <taxon>Loccivirinae</taxon>
        <taxon>Annadreamyvirus</taxon>
        <taxon>Annadreamyvirus annadreamy</taxon>
    </lineage>
</organism>
<dbReference type="RefSeq" id="YP_009839004.1">
    <property type="nucleotide sequence ID" value="NC_048719.1"/>
</dbReference>
<accession>A0A345GT87</accession>
<dbReference type="EMBL" id="MH536811">
    <property type="protein sequence ID" value="AXG66159.1"/>
    <property type="molecule type" value="Genomic_DNA"/>
</dbReference>
<evidence type="ECO:0000313" key="1">
    <source>
        <dbReference type="EMBL" id="AXG66159.1"/>
    </source>
</evidence>
<evidence type="ECO:0000313" key="2">
    <source>
        <dbReference type="Proteomes" id="UP000259354"/>
    </source>
</evidence>
<reference evidence="1 2" key="1">
    <citation type="submission" date="2018-06" db="EMBL/GenBank/DDBJ databases">
        <authorList>
            <person name="Moussa A."/>
            <person name="Couoh J.M."/>
            <person name="Harbem L."/>
            <person name="Okocha J.C."/>
            <person name="Taylor D."/>
            <person name="Teutsch A.B."/>
            <person name="Smith B.R."/>
            <person name="Suri N."/>
            <person name="Layton S.R."/>
            <person name="Kim T."/>
            <person name="Hughes L.E."/>
            <person name="Garlena R.A."/>
            <person name="Russell D.A."/>
            <person name="Pope W.H."/>
            <person name="Jacobs-Sera D."/>
            <person name="Hatfull G.F."/>
        </authorList>
    </citation>
    <scope>NUCLEOTIDE SEQUENCE [LARGE SCALE GENOMIC DNA]</scope>
</reference>
<proteinExistence type="predicted"/>
<dbReference type="Gene3D" id="2.60.120.560">
    <property type="entry name" value="Exo-inulinase, domain 1"/>
    <property type="match status" value="1"/>
</dbReference>
<dbReference type="Gene3D" id="2.60.120.260">
    <property type="entry name" value="Galactose-binding domain-like"/>
    <property type="match status" value="1"/>
</dbReference>
<dbReference type="GeneID" id="55609181"/>